<feature type="region of interest" description="Disordered" evidence="4">
    <location>
        <begin position="193"/>
        <end position="218"/>
    </location>
</feature>
<dbReference type="Pfam" id="PF03630">
    <property type="entry name" value="Fumble"/>
    <property type="match status" value="1"/>
</dbReference>
<dbReference type="PANTHER" id="PTHR12280:SF20">
    <property type="entry name" value="4'-PHOSPHOPANTETHEINE PHOSPHATASE"/>
    <property type="match status" value="1"/>
</dbReference>
<evidence type="ECO:0000256" key="2">
    <source>
        <dbReference type="ARBA" id="ARBA00022840"/>
    </source>
</evidence>
<keyword evidence="1" id="KW-0547">Nucleotide-binding</keyword>
<dbReference type="GO" id="GO:0015937">
    <property type="term" value="P:coenzyme A biosynthetic process"/>
    <property type="evidence" value="ECO:0007669"/>
    <property type="project" value="UniProtKB-KW"/>
</dbReference>
<dbReference type="GO" id="GO:0005829">
    <property type="term" value="C:cytosol"/>
    <property type="evidence" value="ECO:0007669"/>
    <property type="project" value="TreeGrafter"/>
</dbReference>
<evidence type="ECO:0000256" key="3">
    <source>
        <dbReference type="ARBA" id="ARBA00022993"/>
    </source>
</evidence>
<reference evidence="6" key="1">
    <citation type="journal article" date="2013" name="Science">
        <title>Comparative analysis of bat genomes provides insight into the evolution of flight and immunity.</title>
        <authorList>
            <person name="Zhang G."/>
            <person name="Cowled C."/>
            <person name="Shi Z."/>
            <person name="Huang Z."/>
            <person name="Bishop-Lilly K.A."/>
            <person name="Fang X."/>
            <person name="Wynne J.W."/>
            <person name="Xiong Z."/>
            <person name="Baker M.L."/>
            <person name="Zhao W."/>
            <person name="Tachedjian M."/>
            <person name="Zhu Y."/>
            <person name="Zhou P."/>
            <person name="Jiang X."/>
            <person name="Ng J."/>
            <person name="Yang L."/>
            <person name="Wu L."/>
            <person name="Xiao J."/>
            <person name="Feng Y."/>
            <person name="Chen Y."/>
            <person name="Sun X."/>
            <person name="Zhang Y."/>
            <person name="Marsh G.A."/>
            <person name="Crameri G."/>
            <person name="Broder C.C."/>
            <person name="Frey K.G."/>
            <person name="Wang L.F."/>
            <person name="Wang J."/>
        </authorList>
    </citation>
    <scope>NUCLEOTIDE SEQUENCE [LARGE SCALE GENOMIC DNA]</scope>
</reference>
<organism evidence="5 6">
    <name type="scientific">Myotis davidii</name>
    <name type="common">David's myotis</name>
    <dbReference type="NCBI Taxonomy" id="225400"/>
    <lineage>
        <taxon>Eukaryota</taxon>
        <taxon>Metazoa</taxon>
        <taxon>Chordata</taxon>
        <taxon>Craniata</taxon>
        <taxon>Vertebrata</taxon>
        <taxon>Euteleostomi</taxon>
        <taxon>Mammalia</taxon>
        <taxon>Eutheria</taxon>
        <taxon>Laurasiatheria</taxon>
        <taxon>Chiroptera</taxon>
        <taxon>Yangochiroptera</taxon>
        <taxon>Vespertilionidae</taxon>
        <taxon>Myotis</taxon>
    </lineage>
</organism>
<dbReference type="GO" id="GO:0005524">
    <property type="term" value="F:ATP binding"/>
    <property type="evidence" value="ECO:0007669"/>
    <property type="project" value="UniProtKB-KW"/>
</dbReference>
<dbReference type="GO" id="GO:0005634">
    <property type="term" value="C:nucleus"/>
    <property type="evidence" value="ECO:0007669"/>
    <property type="project" value="TreeGrafter"/>
</dbReference>
<evidence type="ECO:0000256" key="4">
    <source>
        <dbReference type="SAM" id="MobiDB-lite"/>
    </source>
</evidence>
<keyword evidence="2" id="KW-0067">ATP-binding</keyword>
<keyword evidence="3" id="KW-0173">Coenzyme A biosynthesis</keyword>
<dbReference type="Gene3D" id="3.30.420.40">
    <property type="match status" value="1"/>
</dbReference>
<dbReference type="SUPFAM" id="SSF53067">
    <property type="entry name" value="Actin-like ATPase domain"/>
    <property type="match status" value="1"/>
</dbReference>
<protein>
    <submittedName>
        <fullName evidence="5">Pantothenate kinase 4</fullName>
    </submittedName>
</protein>
<feature type="region of interest" description="Disordered" evidence="4">
    <location>
        <begin position="40"/>
        <end position="70"/>
    </location>
</feature>
<dbReference type="InterPro" id="IPR043129">
    <property type="entry name" value="ATPase_NBD"/>
</dbReference>
<sequence length="218" mass="23324">MSPGLGRRGAGPRVALRDLRPGGGDGPAALRQVREQLHRGLPGLRPRPPGQHGDQGHPRHRGRGLQVQGPHRAEAGAAKFDELLHLASRGQHANVDMLVQDIYGGAHQTLGLSGNLIASSFGKSATTVRLCPAPEFSPEDMAKSLLHMISNDIGQLACLYARLHGLDRVYFGGFFIRGHPGRSLSFWRKPEGPRAGARLAGPSPAHLGPQVPSQQTRT</sequence>
<dbReference type="InterPro" id="IPR004567">
    <property type="entry name" value="Type_II_PanK"/>
</dbReference>
<dbReference type="AlphaFoldDB" id="L5LNV0"/>
<keyword evidence="6" id="KW-1185">Reference proteome</keyword>
<dbReference type="PANTHER" id="PTHR12280">
    <property type="entry name" value="PANTOTHENATE KINASE"/>
    <property type="match status" value="1"/>
</dbReference>
<keyword evidence="5" id="KW-0418">Kinase</keyword>
<accession>L5LNV0</accession>
<dbReference type="GO" id="GO:0004594">
    <property type="term" value="F:pantothenate kinase activity"/>
    <property type="evidence" value="ECO:0007669"/>
    <property type="project" value="TreeGrafter"/>
</dbReference>
<dbReference type="eggNOG" id="KOG2201">
    <property type="taxonomic scope" value="Eukaryota"/>
</dbReference>
<dbReference type="Proteomes" id="UP000010556">
    <property type="component" value="Unassembled WGS sequence"/>
</dbReference>
<name>L5LNV0_MYODS</name>
<keyword evidence="5" id="KW-0808">Transferase</keyword>
<evidence type="ECO:0000313" key="6">
    <source>
        <dbReference type="Proteomes" id="UP000010556"/>
    </source>
</evidence>
<evidence type="ECO:0000313" key="5">
    <source>
        <dbReference type="EMBL" id="ELK27756.1"/>
    </source>
</evidence>
<proteinExistence type="predicted"/>
<feature type="region of interest" description="Disordered" evidence="4">
    <location>
        <begin position="1"/>
        <end position="28"/>
    </location>
</feature>
<evidence type="ECO:0000256" key="1">
    <source>
        <dbReference type="ARBA" id="ARBA00022741"/>
    </source>
</evidence>
<gene>
    <name evidence="5" type="ORF">MDA_GLEAN10000959</name>
</gene>
<dbReference type="EMBL" id="KB109868">
    <property type="protein sequence ID" value="ELK27756.1"/>
    <property type="molecule type" value="Genomic_DNA"/>
</dbReference>